<sequence length="488" mass="55811">MTRVLKSVDGKCNEPVVSKTRLGWIVYGPCAVARVGPGADDGTKWAKTPDLSAQGRWFSGPPFLWGPENAWPARVDPEKDTSEELRKSVHHHQVTEPLIVLDRFSKWKRVLQYPSSRHATVIGPLTQDELAEAERVIIRGIQRRAYNSEIVSLRKQTPQKHPWKRGVEKKSSIYKLSPILDNHGILREGESLTECVGINESSRNPIILPRRDYGTDFIIREQHERYKHGNHNTVLSELRMRYHIPKLLGEYRRVRRDCQWCKVNNARPEPPLMGNLPQQRTAFDQRAFSFTGIDYFGSFLVAVGRREEKRWGVIFTCLTSRAVHLEKAASLTTASCILAFRRFIARRGKPLEVISDRGINFIGASRELKKALEEVDHDVLMTEFYGPRMKWTFKRVKCGAPHFDGCWERLVRSVKKVLNQFVFPKRPTDEVMLSTFTEIELILNSRPLTYVPLNDELADPITPNHLLLGSSDGSKPPAVFCDSPATIR</sequence>
<dbReference type="Proteomes" id="UP000076408">
    <property type="component" value="Unassembled WGS sequence"/>
</dbReference>
<name>A0A182YM02_ANOST</name>
<dbReference type="PROSITE" id="PS50994">
    <property type="entry name" value="INTEGRASE"/>
    <property type="match status" value="1"/>
</dbReference>
<dbReference type="SUPFAM" id="SSF53098">
    <property type="entry name" value="Ribonuclease H-like"/>
    <property type="match status" value="1"/>
</dbReference>
<proteinExistence type="predicted"/>
<dbReference type="GO" id="GO:0015074">
    <property type="term" value="P:DNA integration"/>
    <property type="evidence" value="ECO:0007669"/>
    <property type="project" value="InterPro"/>
</dbReference>
<dbReference type="PANTHER" id="PTHR47331">
    <property type="entry name" value="PHD-TYPE DOMAIN-CONTAINING PROTEIN"/>
    <property type="match status" value="1"/>
</dbReference>
<protein>
    <submittedName>
        <fullName evidence="1">Uncharacterized protein</fullName>
    </submittedName>
</protein>
<dbReference type="InterPro" id="IPR036397">
    <property type="entry name" value="RNaseH_sf"/>
</dbReference>
<dbReference type="InterPro" id="IPR001584">
    <property type="entry name" value="Integrase_cat-core"/>
</dbReference>
<dbReference type="VEuPathDB" id="VectorBase:ASTEI09488"/>
<dbReference type="Gene3D" id="3.30.420.10">
    <property type="entry name" value="Ribonuclease H-like superfamily/Ribonuclease H"/>
    <property type="match status" value="1"/>
</dbReference>
<dbReference type="GO" id="GO:0003676">
    <property type="term" value="F:nucleic acid binding"/>
    <property type="evidence" value="ECO:0007669"/>
    <property type="project" value="InterPro"/>
</dbReference>
<dbReference type="AlphaFoldDB" id="A0A182YM02"/>
<dbReference type="EnsemblMetazoa" id="ASTEI09488-RA">
    <property type="protein sequence ID" value="ASTEI09488-PA"/>
    <property type="gene ID" value="ASTEI09488"/>
</dbReference>
<dbReference type="VEuPathDB" id="VectorBase:ASTEI20_044848"/>
<keyword evidence="2" id="KW-1185">Reference proteome</keyword>
<reference evidence="1" key="2">
    <citation type="submission" date="2020-05" db="UniProtKB">
        <authorList>
            <consortium name="EnsemblMetazoa"/>
        </authorList>
    </citation>
    <scope>IDENTIFICATION</scope>
    <source>
        <strain evidence="1">Indian</strain>
    </source>
</reference>
<dbReference type="PANTHER" id="PTHR47331:SF1">
    <property type="entry name" value="GAG-LIKE PROTEIN"/>
    <property type="match status" value="1"/>
</dbReference>
<evidence type="ECO:0000313" key="2">
    <source>
        <dbReference type="Proteomes" id="UP000076408"/>
    </source>
</evidence>
<dbReference type="OMA" id="ENAWPAR"/>
<organism evidence="1 2">
    <name type="scientific">Anopheles stephensi</name>
    <name type="common">Indo-Pakistan malaria mosquito</name>
    <dbReference type="NCBI Taxonomy" id="30069"/>
    <lineage>
        <taxon>Eukaryota</taxon>
        <taxon>Metazoa</taxon>
        <taxon>Ecdysozoa</taxon>
        <taxon>Arthropoda</taxon>
        <taxon>Hexapoda</taxon>
        <taxon>Insecta</taxon>
        <taxon>Pterygota</taxon>
        <taxon>Neoptera</taxon>
        <taxon>Endopterygota</taxon>
        <taxon>Diptera</taxon>
        <taxon>Nematocera</taxon>
        <taxon>Culicoidea</taxon>
        <taxon>Culicidae</taxon>
        <taxon>Anophelinae</taxon>
        <taxon>Anopheles</taxon>
    </lineage>
</organism>
<dbReference type="STRING" id="30069.A0A182YM02"/>
<dbReference type="InterPro" id="IPR012337">
    <property type="entry name" value="RNaseH-like_sf"/>
</dbReference>
<reference evidence="2" key="1">
    <citation type="journal article" date="2014" name="Genome Biol.">
        <title>Genome analysis of a major urban malaria vector mosquito, Anopheles stephensi.</title>
        <authorList>
            <person name="Jiang X."/>
            <person name="Peery A."/>
            <person name="Hall A.B."/>
            <person name="Sharma A."/>
            <person name="Chen X.G."/>
            <person name="Waterhouse R.M."/>
            <person name="Komissarov A."/>
            <person name="Riehle M.M."/>
            <person name="Shouche Y."/>
            <person name="Sharakhova M.V."/>
            <person name="Lawson D."/>
            <person name="Pakpour N."/>
            <person name="Arensburger P."/>
            <person name="Davidson V.L."/>
            <person name="Eiglmeier K."/>
            <person name="Emrich S."/>
            <person name="George P."/>
            <person name="Kennedy R.C."/>
            <person name="Mane S.P."/>
            <person name="Maslen G."/>
            <person name="Oringanje C."/>
            <person name="Qi Y."/>
            <person name="Settlage R."/>
            <person name="Tojo M."/>
            <person name="Tubio J.M."/>
            <person name="Unger M.F."/>
            <person name="Wang B."/>
            <person name="Vernick K.D."/>
            <person name="Ribeiro J.M."/>
            <person name="James A.A."/>
            <person name="Michel K."/>
            <person name="Riehle M.A."/>
            <person name="Luckhart S."/>
            <person name="Sharakhov I.V."/>
            <person name="Tu Z."/>
        </authorList>
    </citation>
    <scope>NUCLEOTIDE SEQUENCE [LARGE SCALE GENOMIC DNA]</scope>
    <source>
        <strain evidence="2">Indian</strain>
    </source>
</reference>
<accession>A0A182YM02</accession>
<dbReference type="VEuPathDB" id="VectorBase:ASTE001597"/>
<evidence type="ECO:0000313" key="1">
    <source>
        <dbReference type="EnsemblMetazoa" id="ASTEI09488-PA"/>
    </source>
</evidence>